<sequence>MDDLQRFYRALLGGQVVSPAALAEMKRTWGPADACGLALVKLPLACGGVAWGHNGALPTGHHSFTLVTEDGRFASVVTNTNRMDSKPSSFDVADKALCSNWSGSPWPARRSPTASCRP</sequence>
<dbReference type="Proteomes" id="UP000246005">
    <property type="component" value="Unassembled WGS sequence"/>
</dbReference>
<dbReference type="AlphaFoldDB" id="A0A316I755"/>
<dbReference type="Gene3D" id="3.40.710.10">
    <property type="entry name" value="DD-peptidase/beta-lactamase superfamily"/>
    <property type="match status" value="1"/>
</dbReference>
<reference evidence="1 2" key="1">
    <citation type="submission" date="2018-05" db="EMBL/GenBank/DDBJ databases">
        <title>Genomic Encyclopedia of Type Strains, Phase IV (KMG-IV): sequencing the most valuable type-strain genomes for metagenomic binning, comparative biology and taxonomic classification.</title>
        <authorList>
            <person name="Goeker M."/>
        </authorList>
    </citation>
    <scope>NUCLEOTIDE SEQUENCE [LARGE SCALE GENOMIC DNA]</scope>
    <source>
        <strain evidence="1 2">DSM 45480</strain>
    </source>
</reference>
<proteinExistence type="predicted"/>
<evidence type="ECO:0008006" key="3">
    <source>
        <dbReference type="Google" id="ProtNLM"/>
    </source>
</evidence>
<protein>
    <recommendedName>
        <fullName evidence="3">Beta-lactamase-related domain-containing protein</fullName>
    </recommendedName>
</protein>
<dbReference type="SUPFAM" id="SSF56601">
    <property type="entry name" value="beta-lactamase/transpeptidase-like"/>
    <property type="match status" value="1"/>
</dbReference>
<comment type="caution">
    <text evidence="1">The sequence shown here is derived from an EMBL/GenBank/DDBJ whole genome shotgun (WGS) entry which is preliminary data.</text>
</comment>
<name>A0A316I755_9PSEU</name>
<dbReference type="EMBL" id="QGHB01000003">
    <property type="protein sequence ID" value="PWK88337.1"/>
    <property type="molecule type" value="Genomic_DNA"/>
</dbReference>
<evidence type="ECO:0000313" key="2">
    <source>
        <dbReference type="Proteomes" id="UP000246005"/>
    </source>
</evidence>
<organism evidence="1 2">
    <name type="scientific">Lentzea atacamensis</name>
    <dbReference type="NCBI Taxonomy" id="531938"/>
    <lineage>
        <taxon>Bacteria</taxon>
        <taxon>Bacillati</taxon>
        <taxon>Actinomycetota</taxon>
        <taxon>Actinomycetes</taxon>
        <taxon>Pseudonocardiales</taxon>
        <taxon>Pseudonocardiaceae</taxon>
        <taxon>Lentzea</taxon>
    </lineage>
</organism>
<dbReference type="RefSeq" id="WP_211337285.1">
    <property type="nucleotide sequence ID" value="NZ_QGHB01000003.1"/>
</dbReference>
<evidence type="ECO:0000313" key="1">
    <source>
        <dbReference type="EMBL" id="PWK88337.1"/>
    </source>
</evidence>
<dbReference type="InterPro" id="IPR012338">
    <property type="entry name" value="Beta-lactam/transpept-like"/>
</dbReference>
<accession>A0A316I755</accession>
<gene>
    <name evidence="1" type="ORF">C8D88_103533</name>
</gene>